<dbReference type="InterPro" id="IPR055060">
    <property type="entry name" value="ACOX_C_alpha1"/>
</dbReference>
<gene>
    <name evidence="3" type="ORF">ZIOFF_044302</name>
</gene>
<comment type="caution">
    <text evidence="3">The sequence shown here is derived from an EMBL/GenBank/DDBJ whole genome shotgun (WGS) entry which is preliminary data.</text>
</comment>
<evidence type="ECO:0000313" key="3">
    <source>
        <dbReference type="EMBL" id="KAG6496435.1"/>
    </source>
</evidence>
<dbReference type="GO" id="GO:0001676">
    <property type="term" value="P:long-chain fatty acid metabolic process"/>
    <property type="evidence" value="ECO:0007669"/>
    <property type="project" value="TreeGrafter"/>
</dbReference>
<dbReference type="InterPro" id="IPR046373">
    <property type="entry name" value="Acyl-CoA_Oxase/DH_mid-dom_sf"/>
</dbReference>
<dbReference type="InterPro" id="IPR036250">
    <property type="entry name" value="AcylCo_DH-like_C"/>
</dbReference>
<dbReference type="GO" id="GO:0033540">
    <property type="term" value="P:fatty acid beta-oxidation using acyl-CoA oxidase"/>
    <property type="evidence" value="ECO:0007669"/>
    <property type="project" value="TreeGrafter"/>
</dbReference>
<dbReference type="Proteomes" id="UP000734854">
    <property type="component" value="Unassembled WGS sequence"/>
</dbReference>
<dbReference type="InterPro" id="IPR037069">
    <property type="entry name" value="AcylCoA_DH/ox_N_sf"/>
</dbReference>
<proteinExistence type="predicted"/>
<protein>
    <submittedName>
        <fullName evidence="3">Uncharacterized protein</fullName>
    </submittedName>
</protein>
<keyword evidence="4" id="KW-1185">Reference proteome</keyword>
<feature type="domain" description="Acyl-coenzyme A oxidase N-terminal" evidence="1">
    <location>
        <begin position="66"/>
        <end position="115"/>
    </location>
</feature>
<dbReference type="PANTHER" id="PTHR10909:SF250">
    <property type="entry name" value="PEROXISOMAL ACYL-COENZYME A OXIDASE 1"/>
    <property type="match status" value="1"/>
</dbReference>
<dbReference type="AlphaFoldDB" id="A0A8J5KZT8"/>
<dbReference type="Pfam" id="PF22924">
    <property type="entry name" value="ACOX_C_alpha1"/>
    <property type="match status" value="1"/>
</dbReference>
<dbReference type="InterPro" id="IPR012258">
    <property type="entry name" value="Acyl-CoA_oxidase"/>
</dbReference>
<dbReference type="Pfam" id="PF14749">
    <property type="entry name" value="Acyl-CoA_ox_N"/>
    <property type="match status" value="1"/>
</dbReference>
<evidence type="ECO:0000259" key="2">
    <source>
        <dbReference type="Pfam" id="PF22924"/>
    </source>
</evidence>
<dbReference type="InterPro" id="IPR029320">
    <property type="entry name" value="Acyl-CoA_ox_N"/>
</dbReference>
<accession>A0A8J5KZT8</accession>
<dbReference type="GO" id="GO:0055088">
    <property type="term" value="P:lipid homeostasis"/>
    <property type="evidence" value="ECO:0007669"/>
    <property type="project" value="TreeGrafter"/>
</dbReference>
<dbReference type="Gene3D" id="1.10.540.10">
    <property type="entry name" value="Acyl-CoA dehydrogenase/oxidase, N-terminal domain"/>
    <property type="match status" value="1"/>
</dbReference>
<dbReference type="PANTHER" id="PTHR10909">
    <property type="entry name" value="ELECTRON TRANSPORT OXIDOREDUCTASE"/>
    <property type="match status" value="1"/>
</dbReference>
<dbReference type="Gene3D" id="1.20.140.10">
    <property type="entry name" value="Butyryl-CoA Dehydrogenase, subunit A, domain 3"/>
    <property type="match status" value="1"/>
</dbReference>
<dbReference type="Gene3D" id="2.40.110.10">
    <property type="entry name" value="Butyryl-CoA Dehydrogenase, subunit A, domain 2"/>
    <property type="match status" value="1"/>
</dbReference>
<dbReference type="GO" id="GO:0005504">
    <property type="term" value="F:fatty acid binding"/>
    <property type="evidence" value="ECO:0007669"/>
    <property type="project" value="TreeGrafter"/>
</dbReference>
<evidence type="ECO:0000313" key="4">
    <source>
        <dbReference type="Proteomes" id="UP000734854"/>
    </source>
</evidence>
<name>A0A8J5KZT8_ZINOF</name>
<reference evidence="3 4" key="1">
    <citation type="submission" date="2020-08" db="EMBL/GenBank/DDBJ databases">
        <title>Plant Genome Project.</title>
        <authorList>
            <person name="Zhang R.-G."/>
        </authorList>
    </citation>
    <scope>NUCLEOTIDE SEQUENCE [LARGE SCALE GENOMIC DNA]</scope>
    <source>
        <tissue evidence="3">Rhizome</tissue>
    </source>
</reference>
<dbReference type="GO" id="GO:0071949">
    <property type="term" value="F:FAD binding"/>
    <property type="evidence" value="ECO:0007669"/>
    <property type="project" value="InterPro"/>
</dbReference>
<evidence type="ECO:0000259" key="1">
    <source>
        <dbReference type="Pfam" id="PF14749"/>
    </source>
</evidence>
<dbReference type="GO" id="GO:0003997">
    <property type="term" value="F:acyl-CoA oxidase activity"/>
    <property type="evidence" value="ECO:0007669"/>
    <property type="project" value="InterPro"/>
</dbReference>
<dbReference type="InterPro" id="IPR009100">
    <property type="entry name" value="AcylCoA_DH/oxidase_NM_dom_sf"/>
</dbReference>
<dbReference type="EMBL" id="JACMSC010000012">
    <property type="protein sequence ID" value="KAG6496435.1"/>
    <property type="molecule type" value="Genomic_DNA"/>
</dbReference>
<feature type="domain" description="Acyl-CoA oxidase C-alpha1" evidence="2">
    <location>
        <begin position="170"/>
        <end position="250"/>
    </location>
</feature>
<organism evidence="3 4">
    <name type="scientific">Zingiber officinale</name>
    <name type="common">Ginger</name>
    <name type="synonym">Amomum zingiber</name>
    <dbReference type="NCBI Taxonomy" id="94328"/>
    <lineage>
        <taxon>Eukaryota</taxon>
        <taxon>Viridiplantae</taxon>
        <taxon>Streptophyta</taxon>
        <taxon>Embryophyta</taxon>
        <taxon>Tracheophyta</taxon>
        <taxon>Spermatophyta</taxon>
        <taxon>Magnoliopsida</taxon>
        <taxon>Liliopsida</taxon>
        <taxon>Zingiberales</taxon>
        <taxon>Zingiberaceae</taxon>
        <taxon>Zingiber</taxon>
    </lineage>
</organism>
<dbReference type="GO" id="GO:0005777">
    <property type="term" value="C:peroxisome"/>
    <property type="evidence" value="ECO:0007669"/>
    <property type="project" value="InterPro"/>
</dbReference>
<sequence length="274" mass="31248">MRLVRLEVRNEYGLGDPELYKKSLRKEDPKAILDGVTVAGLVGILRQLGDLADLLIIIHFSDVVEEEASVFRIFIDEPGYGDLHWLVVCLHHLLTNRTDEQQKKWLPLAYKMQIIGCYAQTELGHGSNVQGLETTATFDPKTDEFVTHSPTLTSSKVSQVAREGKYVQSDVPRQFGSQDGSSETQVIDYKTQQSRLFPLLASAYAFRFVGQWLKWLYNDVTERLRANDFSTLREAHACTAGLKSLTTSFTNLKYSRVEIDEVRFEWAECMLDYI</sequence>
<dbReference type="SUPFAM" id="SSF56645">
    <property type="entry name" value="Acyl-CoA dehydrogenase NM domain-like"/>
    <property type="match status" value="1"/>
</dbReference>
<dbReference type="SUPFAM" id="SSF47203">
    <property type="entry name" value="Acyl-CoA dehydrogenase C-terminal domain-like"/>
    <property type="match status" value="1"/>
</dbReference>